<dbReference type="SMART" id="SM00448">
    <property type="entry name" value="REC"/>
    <property type="match status" value="1"/>
</dbReference>
<name>A0AA95EX45_9BACL</name>
<dbReference type="Pfam" id="PF00486">
    <property type="entry name" value="Trans_reg_C"/>
    <property type="match status" value="1"/>
</dbReference>
<dbReference type="Proteomes" id="UP001178662">
    <property type="component" value="Chromosome"/>
</dbReference>
<dbReference type="CDD" id="cd00383">
    <property type="entry name" value="trans_reg_C"/>
    <property type="match status" value="1"/>
</dbReference>
<feature type="DNA-binding region" description="OmpR/PhoB-type" evidence="8">
    <location>
        <begin position="138"/>
        <end position="237"/>
    </location>
</feature>
<evidence type="ECO:0000256" key="7">
    <source>
        <dbReference type="PROSITE-ProRule" id="PRU00169"/>
    </source>
</evidence>
<proteinExistence type="predicted"/>
<dbReference type="PANTHER" id="PTHR48111:SF40">
    <property type="entry name" value="PHOSPHATE REGULON TRANSCRIPTIONAL REGULATORY PROTEIN PHOB"/>
    <property type="match status" value="1"/>
</dbReference>
<feature type="modified residue" description="4-aspartylphosphate" evidence="7">
    <location>
        <position position="60"/>
    </location>
</feature>
<reference evidence="11" key="1">
    <citation type="submission" date="2023-03" db="EMBL/GenBank/DDBJ databases">
        <title>Andean soil-derived lignocellulolytic bacterial consortium as a source of novel taxa and putative plastic-active enzymes.</title>
        <authorList>
            <person name="Diaz-Garcia L."/>
            <person name="Chuvochina M."/>
            <person name="Feuerriegel G."/>
            <person name="Bunk B."/>
            <person name="Sproer C."/>
            <person name="Streit W.R."/>
            <person name="Rodriguez L.M."/>
            <person name="Overmann J."/>
            <person name="Jimenez D.J."/>
        </authorList>
    </citation>
    <scope>NUCLEOTIDE SEQUENCE</scope>
    <source>
        <strain evidence="11">MAG 2441</strain>
    </source>
</reference>
<evidence type="ECO:0000256" key="8">
    <source>
        <dbReference type="PROSITE-ProRule" id="PRU01091"/>
    </source>
</evidence>
<dbReference type="GO" id="GO:0032993">
    <property type="term" value="C:protein-DNA complex"/>
    <property type="evidence" value="ECO:0007669"/>
    <property type="project" value="TreeGrafter"/>
</dbReference>
<dbReference type="Gene3D" id="1.10.10.10">
    <property type="entry name" value="Winged helix-like DNA-binding domain superfamily/Winged helix DNA-binding domain"/>
    <property type="match status" value="1"/>
</dbReference>
<evidence type="ECO:0000256" key="3">
    <source>
        <dbReference type="ARBA" id="ARBA00023012"/>
    </source>
</evidence>
<evidence type="ECO:0000256" key="6">
    <source>
        <dbReference type="ARBA" id="ARBA00023163"/>
    </source>
</evidence>
<sequence length="239" mass="26865">MGKGALRTVKTILVVDDDREINELVHMSLSREGYRVVSAYHGMDVLPLVAEHNPDLIVLDVLLPGMDGFEICRELRRTSDIPILFASCKNEDIDKVLGLGLGGDDYIAKPFSPVELVARVKAHLRRSALRSKDVDDQSAILKYPGLTIDPITHTVLVEESAVALSAKEFKLLFQLAKNPNRIYKNDQLFSLLWDEQLIGDPHTVMVHVYNLRKKIESNPAKPRYILTIRGVGYKFNHAP</sequence>
<evidence type="ECO:0000256" key="4">
    <source>
        <dbReference type="ARBA" id="ARBA00023015"/>
    </source>
</evidence>
<dbReference type="PANTHER" id="PTHR48111">
    <property type="entry name" value="REGULATOR OF RPOS"/>
    <property type="match status" value="1"/>
</dbReference>
<protein>
    <submittedName>
        <fullName evidence="11">Response regulator transcription factor</fullName>
    </submittedName>
</protein>
<dbReference type="GO" id="GO:0006355">
    <property type="term" value="P:regulation of DNA-templated transcription"/>
    <property type="evidence" value="ECO:0007669"/>
    <property type="project" value="InterPro"/>
</dbReference>
<dbReference type="InterPro" id="IPR016032">
    <property type="entry name" value="Sig_transdc_resp-reg_C-effctor"/>
</dbReference>
<dbReference type="SUPFAM" id="SSF52172">
    <property type="entry name" value="CheY-like"/>
    <property type="match status" value="1"/>
</dbReference>
<organism evidence="11 12">
    <name type="scientific">Candidatus Cohnella colombiensis</name>
    <dbReference type="NCBI Taxonomy" id="3121368"/>
    <lineage>
        <taxon>Bacteria</taxon>
        <taxon>Bacillati</taxon>
        <taxon>Bacillota</taxon>
        <taxon>Bacilli</taxon>
        <taxon>Bacillales</taxon>
        <taxon>Paenibacillaceae</taxon>
        <taxon>Cohnella</taxon>
    </lineage>
</organism>
<dbReference type="GO" id="GO:0005829">
    <property type="term" value="C:cytosol"/>
    <property type="evidence" value="ECO:0007669"/>
    <property type="project" value="TreeGrafter"/>
</dbReference>
<evidence type="ECO:0000256" key="2">
    <source>
        <dbReference type="ARBA" id="ARBA00022553"/>
    </source>
</evidence>
<keyword evidence="12" id="KW-1185">Reference proteome</keyword>
<accession>A0AA95EX45</accession>
<keyword evidence="3" id="KW-0902">Two-component regulatory system</keyword>
<evidence type="ECO:0000313" key="11">
    <source>
        <dbReference type="EMBL" id="WEK54704.1"/>
    </source>
</evidence>
<gene>
    <name evidence="11" type="ORF">P0Y55_01090</name>
</gene>
<dbReference type="InterPro" id="IPR001789">
    <property type="entry name" value="Sig_transdc_resp-reg_receiver"/>
</dbReference>
<keyword evidence="4" id="KW-0805">Transcription regulation</keyword>
<dbReference type="InterPro" id="IPR011006">
    <property type="entry name" value="CheY-like_superfamily"/>
</dbReference>
<dbReference type="FunFam" id="3.40.50.2300:FF:000001">
    <property type="entry name" value="DNA-binding response regulator PhoB"/>
    <property type="match status" value="1"/>
</dbReference>
<keyword evidence="2 7" id="KW-0597">Phosphoprotein</keyword>
<dbReference type="Gene3D" id="3.40.50.2300">
    <property type="match status" value="1"/>
</dbReference>
<dbReference type="GO" id="GO:0000976">
    <property type="term" value="F:transcription cis-regulatory region binding"/>
    <property type="evidence" value="ECO:0007669"/>
    <property type="project" value="TreeGrafter"/>
</dbReference>
<evidence type="ECO:0000259" key="10">
    <source>
        <dbReference type="PROSITE" id="PS51755"/>
    </source>
</evidence>
<dbReference type="GO" id="GO:0000156">
    <property type="term" value="F:phosphorelay response regulator activity"/>
    <property type="evidence" value="ECO:0007669"/>
    <property type="project" value="TreeGrafter"/>
</dbReference>
<keyword evidence="5 8" id="KW-0238">DNA-binding</keyword>
<dbReference type="Pfam" id="PF00072">
    <property type="entry name" value="Response_reg"/>
    <property type="match status" value="1"/>
</dbReference>
<dbReference type="PROSITE" id="PS50110">
    <property type="entry name" value="RESPONSE_REGULATORY"/>
    <property type="match status" value="1"/>
</dbReference>
<evidence type="ECO:0000259" key="9">
    <source>
        <dbReference type="PROSITE" id="PS50110"/>
    </source>
</evidence>
<dbReference type="Gene3D" id="6.10.250.690">
    <property type="match status" value="1"/>
</dbReference>
<evidence type="ECO:0000256" key="5">
    <source>
        <dbReference type="ARBA" id="ARBA00023125"/>
    </source>
</evidence>
<evidence type="ECO:0000256" key="1">
    <source>
        <dbReference type="ARBA" id="ARBA00004496"/>
    </source>
</evidence>
<dbReference type="SMART" id="SM00862">
    <property type="entry name" value="Trans_reg_C"/>
    <property type="match status" value="1"/>
</dbReference>
<feature type="domain" description="Response regulatory" evidence="9">
    <location>
        <begin position="11"/>
        <end position="124"/>
    </location>
</feature>
<dbReference type="AlphaFoldDB" id="A0AA95EX45"/>
<comment type="subcellular location">
    <subcellularLocation>
        <location evidence="1">Cytoplasm</location>
    </subcellularLocation>
</comment>
<dbReference type="InterPro" id="IPR039420">
    <property type="entry name" value="WalR-like"/>
</dbReference>
<feature type="domain" description="OmpR/PhoB-type" evidence="10">
    <location>
        <begin position="138"/>
        <end position="237"/>
    </location>
</feature>
<dbReference type="InterPro" id="IPR036388">
    <property type="entry name" value="WH-like_DNA-bd_sf"/>
</dbReference>
<dbReference type="InterPro" id="IPR001867">
    <property type="entry name" value="OmpR/PhoB-type_DNA-bd"/>
</dbReference>
<dbReference type="PROSITE" id="PS51755">
    <property type="entry name" value="OMPR_PHOB"/>
    <property type="match status" value="1"/>
</dbReference>
<dbReference type="EMBL" id="CP119317">
    <property type="protein sequence ID" value="WEK54704.1"/>
    <property type="molecule type" value="Genomic_DNA"/>
</dbReference>
<dbReference type="FunFam" id="1.10.10.10:FF:000018">
    <property type="entry name" value="DNA-binding response regulator ResD"/>
    <property type="match status" value="1"/>
</dbReference>
<keyword evidence="6" id="KW-0804">Transcription</keyword>
<evidence type="ECO:0000313" key="12">
    <source>
        <dbReference type="Proteomes" id="UP001178662"/>
    </source>
</evidence>
<dbReference type="SUPFAM" id="SSF46894">
    <property type="entry name" value="C-terminal effector domain of the bipartite response regulators"/>
    <property type="match status" value="1"/>
</dbReference>